<comment type="caution">
    <text evidence="1">The sequence shown here is derived from an EMBL/GenBank/DDBJ whole genome shotgun (WGS) entry which is preliminary data.</text>
</comment>
<name>A0A8J5QJK4_9ASCO</name>
<dbReference type="AlphaFoldDB" id="A0A8J5QJK4"/>
<dbReference type="RefSeq" id="XP_049264519.1">
    <property type="nucleotide sequence ID" value="XM_049405928.1"/>
</dbReference>
<accession>A0A8J5QJK4</accession>
<reference evidence="1 2" key="1">
    <citation type="journal article" date="2021" name="DNA Res.">
        <title>Genome analysis of Candida subhashii reveals its hybrid nature and dual mitochondrial genome conformations.</title>
        <authorList>
            <person name="Mixao V."/>
            <person name="Hegedusova E."/>
            <person name="Saus E."/>
            <person name="Pryszcz L.P."/>
            <person name="Cillingova A."/>
            <person name="Nosek J."/>
            <person name="Gabaldon T."/>
        </authorList>
    </citation>
    <scope>NUCLEOTIDE SEQUENCE [LARGE SCALE GENOMIC DNA]</scope>
    <source>
        <strain evidence="1 2">CBS 10753</strain>
    </source>
</reference>
<organism evidence="1 2">
    <name type="scientific">[Candida] subhashii</name>
    <dbReference type="NCBI Taxonomy" id="561895"/>
    <lineage>
        <taxon>Eukaryota</taxon>
        <taxon>Fungi</taxon>
        <taxon>Dikarya</taxon>
        <taxon>Ascomycota</taxon>
        <taxon>Saccharomycotina</taxon>
        <taxon>Pichiomycetes</taxon>
        <taxon>Debaryomycetaceae</taxon>
        <taxon>Spathaspora</taxon>
    </lineage>
</organism>
<proteinExistence type="predicted"/>
<keyword evidence="2" id="KW-1185">Reference proteome</keyword>
<dbReference type="EMBL" id="JAGSYN010000100">
    <property type="protein sequence ID" value="KAG7664287.1"/>
    <property type="molecule type" value="Genomic_DNA"/>
</dbReference>
<protein>
    <submittedName>
        <fullName evidence="1">Uncharacterized protein</fullName>
    </submittedName>
</protein>
<dbReference type="Proteomes" id="UP000694255">
    <property type="component" value="Unassembled WGS sequence"/>
</dbReference>
<sequence>MRQKPLEETSRDFESQSVTAATVNTPITPITPRTTQKFYMDNNHKEEKKTKLPIREKISSFRTETYNIANRHTCIKVLRFKRNKSESSFEVSRVRKHVFKPGDEIENYIDLYARKETTPPPLPPPIQGFLNAAVGSVPPPPAPPPPLPTGHCTTDQLLDQLLLIERHRQRHSLWKDRN</sequence>
<evidence type="ECO:0000313" key="2">
    <source>
        <dbReference type="Proteomes" id="UP000694255"/>
    </source>
</evidence>
<dbReference type="GeneID" id="73469003"/>
<evidence type="ECO:0000313" key="1">
    <source>
        <dbReference type="EMBL" id="KAG7664287.1"/>
    </source>
</evidence>
<gene>
    <name evidence="1" type="ORF">J8A68_002202</name>
</gene>